<evidence type="ECO:0000256" key="3">
    <source>
        <dbReference type="ARBA" id="ARBA00023180"/>
    </source>
</evidence>
<dbReference type="SUPFAM" id="SSF63829">
    <property type="entry name" value="Calcium-dependent phosphotriesterase"/>
    <property type="match status" value="1"/>
</dbReference>
<dbReference type="AlphaFoldDB" id="A0A814TZL0"/>
<comment type="caution">
    <text evidence="6">The sequence shown here is derived from an EMBL/GenBank/DDBJ whole genome shotgun (WGS) entry which is preliminary data.</text>
</comment>
<dbReference type="Gene3D" id="2.120.10.30">
    <property type="entry name" value="TolB, C-terminal domain"/>
    <property type="match status" value="2"/>
</dbReference>
<evidence type="ECO:0000256" key="5">
    <source>
        <dbReference type="SAM" id="SignalP"/>
    </source>
</evidence>
<dbReference type="PANTHER" id="PTHR10680:SF14">
    <property type="entry name" value="PEPTIDYL-GLYCINE ALPHA-AMIDATING MONOOXYGENASE"/>
    <property type="match status" value="1"/>
</dbReference>
<feature type="signal peptide" evidence="5">
    <location>
        <begin position="1"/>
        <end position="22"/>
    </location>
</feature>
<dbReference type="CDD" id="cd05819">
    <property type="entry name" value="NHL"/>
    <property type="match status" value="1"/>
</dbReference>
<dbReference type="PROSITE" id="PS51125">
    <property type="entry name" value="NHL"/>
    <property type="match status" value="2"/>
</dbReference>
<feature type="repeat" description="NHL" evidence="4">
    <location>
        <begin position="314"/>
        <end position="347"/>
    </location>
</feature>
<gene>
    <name evidence="6" type="ORF">ZHD862_LOCUS21104</name>
</gene>
<evidence type="ECO:0000313" key="6">
    <source>
        <dbReference type="EMBL" id="CAF1168923.1"/>
    </source>
</evidence>
<dbReference type="Proteomes" id="UP000663864">
    <property type="component" value="Unassembled WGS sequence"/>
</dbReference>
<feature type="chain" id="PRO_5032480813" evidence="5">
    <location>
        <begin position="23"/>
        <end position="407"/>
    </location>
</feature>
<feature type="repeat" description="NHL" evidence="4">
    <location>
        <begin position="372"/>
        <end position="403"/>
    </location>
</feature>
<evidence type="ECO:0000256" key="2">
    <source>
        <dbReference type="ARBA" id="ARBA00022737"/>
    </source>
</evidence>
<sequence length="407" mass="44465">MVSSTICYFVFVLFSLTVCVKCQTCQGVSQYGECSTNSACGCFHTKAAEGSGICAFLWLTCSQLISCEPLNNVCYQPGHVCVHHSRCFDHPICYPLSMTEPICPPIPSLPLRPGDDICANATWAKNATTIAGGNGQGSQLNQFDRPHGLFLDDNQNLYVADSVNDRIVKWGRNVSSGQLVAGGNGRGNDSNQLNFPLDVSVDTNGTMYISDRGNERVQRWSLGAQNGQTIIDDIFVFGVVQDDQGSLYTSDLRKNEVKKWRIGEMIGQSITSEVQFPGLLFADRYRSIYISDVFNDRVIKVDDQTTQISVVAGGSRGDGANQFYFPSGVAVDGLGTVYVADSYNNRVMRWPHGATFGTVIAGGRGQGSRSDQLDNPIGILFDLDGNLYVVDQNNNRVQKFDIDNNSC</sequence>
<dbReference type="InterPro" id="IPR001258">
    <property type="entry name" value="NHL_repeat"/>
</dbReference>
<dbReference type="Pfam" id="PF01436">
    <property type="entry name" value="NHL"/>
    <property type="match status" value="1"/>
</dbReference>
<dbReference type="InterPro" id="IPR011042">
    <property type="entry name" value="6-blade_b-propeller_TolB-like"/>
</dbReference>
<proteinExistence type="predicted"/>
<keyword evidence="1 5" id="KW-0732">Signal</keyword>
<name>A0A814TZL0_9BILA</name>
<evidence type="ECO:0000256" key="4">
    <source>
        <dbReference type="PROSITE-ProRule" id="PRU00504"/>
    </source>
</evidence>
<organism evidence="6 7">
    <name type="scientific">Rotaria sordida</name>
    <dbReference type="NCBI Taxonomy" id="392033"/>
    <lineage>
        <taxon>Eukaryota</taxon>
        <taxon>Metazoa</taxon>
        <taxon>Spiralia</taxon>
        <taxon>Gnathifera</taxon>
        <taxon>Rotifera</taxon>
        <taxon>Eurotatoria</taxon>
        <taxon>Bdelloidea</taxon>
        <taxon>Philodinida</taxon>
        <taxon>Philodinidae</taxon>
        <taxon>Rotaria</taxon>
    </lineage>
</organism>
<keyword evidence="3" id="KW-0325">Glycoprotein</keyword>
<dbReference type="PANTHER" id="PTHR10680">
    <property type="entry name" value="PEPTIDYL-GLYCINE ALPHA-AMIDATING MONOOXYGENASE"/>
    <property type="match status" value="1"/>
</dbReference>
<protein>
    <submittedName>
        <fullName evidence="6">Uncharacterized protein</fullName>
    </submittedName>
</protein>
<reference evidence="6" key="1">
    <citation type="submission" date="2021-02" db="EMBL/GenBank/DDBJ databases">
        <authorList>
            <person name="Nowell W R."/>
        </authorList>
    </citation>
    <scope>NUCLEOTIDE SEQUENCE</scope>
</reference>
<dbReference type="EMBL" id="CAJNOT010001236">
    <property type="protein sequence ID" value="CAF1168923.1"/>
    <property type="molecule type" value="Genomic_DNA"/>
</dbReference>
<evidence type="ECO:0000313" key="7">
    <source>
        <dbReference type="Proteomes" id="UP000663864"/>
    </source>
</evidence>
<keyword evidence="2" id="KW-0677">Repeat</keyword>
<evidence type="ECO:0000256" key="1">
    <source>
        <dbReference type="ARBA" id="ARBA00022729"/>
    </source>
</evidence>
<accession>A0A814TZL0</accession>